<evidence type="ECO:0000256" key="7">
    <source>
        <dbReference type="ARBA" id="ARBA00023004"/>
    </source>
</evidence>
<keyword evidence="5 9" id="KW-0479">Metal-binding</keyword>
<evidence type="ECO:0000313" key="11">
    <source>
        <dbReference type="Proteomes" id="UP001163828"/>
    </source>
</evidence>
<comment type="similarity">
    <text evidence="3 9">Belongs to the cytochrome P450 family.</text>
</comment>
<dbReference type="InterPro" id="IPR002401">
    <property type="entry name" value="Cyt_P450_E_grp-I"/>
</dbReference>
<evidence type="ECO:0000256" key="5">
    <source>
        <dbReference type="ARBA" id="ARBA00022723"/>
    </source>
</evidence>
<comment type="pathway">
    <text evidence="2">Secondary metabolite biosynthesis.</text>
</comment>
<dbReference type="PROSITE" id="PS00086">
    <property type="entry name" value="CYTOCHROME_P450"/>
    <property type="match status" value="1"/>
</dbReference>
<keyword evidence="8 9" id="KW-0503">Monooxygenase</keyword>
<accession>A0ABQ8QL96</accession>
<evidence type="ECO:0000256" key="9">
    <source>
        <dbReference type="RuleBase" id="RU000461"/>
    </source>
</evidence>
<dbReference type="SUPFAM" id="SSF48264">
    <property type="entry name" value="Cytochrome P450"/>
    <property type="match status" value="1"/>
</dbReference>
<dbReference type="InterPro" id="IPR001128">
    <property type="entry name" value="Cyt_P450"/>
</dbReference>
<dbReference type="Pfam" id="PF00067">
    <property type="entry name" value="p450"/>
    <property type="match status" value="1"/>
</dbReference>
<evidence type="ECO:0000256" key="8">
    <source>
        <dbReference type="ARBA" id="ARBA00023033"/>
    </source>
</evidence>
<keyword evidence="11" id="KW-1185">Reference proteome</keyword>
<dbReference type="InterPro" id="IPR036396">
    <property type="entry name" value="Cyt_P450_sf"/>
</dbReference>
<dbReference type="EMBL" id="MU790539">
    <property type="protein sequence ID" value="KAJ3999397.1"/>
    <property type="molecule type" value="Genomic_DNA"/>
</dbReference>
<keyword evidence="4 9" id="KW-0349">Heme</keyword>
<protein>
    <submittedName>
        <fullName evidence="10">Cytochrome P450</fullName>
    </submittedName>
</protein>
<dbReference type="Proteomes" id="UP001163828">
    <property type="component" value="Unassembled WGS sequence"/>
</dbReference>
<evidence type="ECO:0000256" key="6">
    <source>
        <dbReference type="ARBA" id="ARBA00023002"/>
    </source>
</evidence>
<dbReference type="Gene3D" id="1.10.630.10">
    <property type="entry name" value="Cytochrome P450"/>
    <property type="match status" value="1"/>
</dbReference>
<dbReference type="PANTHER" id="PTHR46300">
    <property type="entry name" value="P450, PUTATIVE (EUROFUNG)-RELATED-RELATED"/>
    <property type="match status" value="1"/>
</dbReference>
<evidence type="ECO:0000256" key="1">
    <source>
        <dbReference type="ARBA" id="ARBA00001971"/>
    </source>
</evidence>
<dbReference type="CDD" id="cd11065">
    <property type="entry name" value="CYP64-like"/>
    <property type="match status" value="1"/>
</dbReference>
<dbReference type="InterPro" id="IPR050364">
    <property type="entry name" value="Cytochrome_P450_fung"/>
</dbReference>
<comment type="cofactor">
    <cofactor evidence="1">
        <name>heme</name>
        <dbReference type="ChEBI" id="CHEBI:30413"/>
    </cofactor>
</comment>
<dbReference type="PRINTS" id="PR00463">
    <property type="entry name" value="EP450I"/>
</dbReference>
<organism evidence="10 11">
    <name type="scientific">Lentinula boryana</name>
    <dbReference type="NCBI Taxonomy" id="40481"/>
    <lineage>
        <taxon>Eukaryota</taxon>
        <taxon>Fungi</taxon>
        <taxon>Dikarya</taxon>
        <taxon>Basidiomycota</taxon>
        <taxon>Agaricomycotina</taxon>
        <taxon>Agaricomycetes</taxon>
        <taxon>Agaricomycetidae</taxon>
        <taxon>Agaricales</taxon>
        <taxon>Marasmiineae</taxon>
        <taxon>Omphalotaceae</taxon>
        <taxon>Lentinula</taxon>
    </lineage>
</organism>
<comment type="caution">
    <text evidence="10">The sequence shown here is derived from an EMBL/GenBank/DDBJ whole genome shotgun (WGS) entry which is preliminary data.</text>
</comment>
<evidence type="ECO:0000256" key="3">
    <source>
        <dbReference type="ARBA" id="ARBA00010617"/>
    </source>
</evidence>
<evidence type="ECO:0000256" key="2">
    <source>
        <dbReference type="ARBA" id="ARBA00005179"/>
    </source>
</evidence>
<reference evidence="10" key="1">
    <citation type="submission" date="2022-08" db="EMBL/GenBank/DDBJ databases">
        <authorList>
            <consortium name="DOE Joint Genome Institute"/>
            <person name="Min B."/>
            <person name="Riley R."/>
            <person name="Sierra-Patev S."/>
            <person name="Naranjo-Ortiz M."/>
            <person name="Looney B."/>
            <person name="Konkel Z."/>
            <person name="Slot J.C."/>
            <person name="Sakamoto Y."/>
            <person name="Steenwyk J.L."/>
            <person name="Rokas A."/>
            <person name="Carro J."/>
            <person name="Camarero S."/>
            <person name="Ferreira P."/>
            <person name="Molpeceres G."/>
            <person name="Ruiz-Duenas F.J."/>
            <person name="Serrano A."/>
            <person name="Henrissat B."/>
            <person name="Drula E."/>
            <person name="Hughes K.W."/>
            <person name="Mata J.L."/>
            <person name="Ishikawa N.K."/>
            <person name="Vargas-Isla R."/>
            <person name="Ushijima S."/>
            <person name="Smith C.A."/>
            <person name="Ahrendt S."/>
            <person name="Andreopoulos W."/>
            <person name="He G."/>
            <person name="Labutti K."/>
            <person name="Lipzen A."/>
            <person name="Ng V."/>
            <person name="Sandor L."/>
            <person name="Barry K."/>
            <person name="Martinez A.T."/>
            <person name="Xiao Y."/>
            <person name="Gibbons J.G."/>
            <person name="Terashima K."/>
            <person name="Hibbett D.S."/>
            <person name="Grigoriev I.V."/>
        </authorList>
    </citation>
    <scope>NUCLEOTIDE SEQUENCE</scope>
    <source>
        <strain evidence="10">TFB10827</strain>
    </source>
</reference>
<evidence type="ECO:0000313" key="10">
    <source>
        <dbReference type="EMBL" id="KAJ3999397.1"/>
    </source>
</evidence>
<dbReference type="InterPro" id="IPR017972">
    <property type="entry name" value="Cyt_P450_CS"/>
</dbReference>
<keyword evidence="7 9" id="KW-0408">Iron</keyword>
<sequence length="504" mass="56325">MLDLKYLDAAVGSFAIFCVYRLMTLEKRALPLPPGPRGWPIIGNLLDVPAKEEWFTFAKWGETYGKIASVTVLGQPLIILNSASIAKDMLEKNSAIYSDRPVIPMGGELCGWKNTLVLTPYGERFRNYRRLAHQLFGNAATMKSFHPVEELETHRFLKRLLSRPAEFSDHIRKTAGAIILRISHGYEVGEGQDPFVTLADKATEQFALSTAPGFLVNLVPFLQYLPDWFPGASFKKTAKEWSSTLNEMVDLPYDYVKKQIVSGTAEPSYVSKLVEGQSLTAEQEFEIKWSSASLYSGGADTTVSAIYSFFKAMALYPEVQAKAQAELDAVIGNDRLPSFEDRDHLPYMQAVTLETLRWFSVVPTSVPHRVTEDNVFKGYFIPKGALVLSNLWQMNHDPEVYDDPMSFKPERFLGPKPELDPREACFGFGRRICPGRVLADASVFISCAMALAVFNISKYSENGVVIEPDRNQSSGTISHPSSFKCTISPRSDKAVALIQADERR</sequence>
<proteinExistence type="inferred from homology"/>
<name>A0ABQ8QL96_9AGAR</name>
<evidence type="ECO:0000256" key="4">
    <source>
        <dbReference type="ARBA" id="ARBA00022617"/>
    </source>
</evidence>
<gene>
    <name evidence="10" type="ORF">F5050DRAFT_966953</name>
</gene>
<keyword evidence="6 9" id="KW-0560">Oxidoreductase</keyword>
<dbReference type="PANTHER" id="PTHR46300:SF7">
    <property type="entry name" value="P450, PUTATIVE (EUROFUNG)-RELATED"/>
    <property type="match status" value="1"/>
</dbReference>